<dbReference type="EMBL" id="JBHTKL010000001">
    <property type="protein sequence ID" value="MFD1018929.1"/>
    <property type="molecule type" value="Genomic_DNA"/>
</dbReference>
<proteinExistence type="predicted"/>
<reference evidence="3" key="1">
    <citation type="journal article" date="2019" name="Int. J. Syst. Evol. Microbiol.">
        <title>The Global Catalogue of Microorganisms (GCM) 10K type strain sequencing project: providing services to taxonomists for standard genome sequencing and annotation.</title>
        <authorList>
            <consortium name="The Broad Institute Genomics Platform"/>
            <consortium name="The Broad Institute Genome Sequencing Center for Infectious Disease"/>
            <person name="Wu L."/>
            <person name="Ma J."/>
        </authorList>
    </citation>
    <scope>NUCLEOTIDE SEQUENCE [LARGE SCALE GENOMIC DNA]</scope>
    <source>
        <strain evidence="3">CCUG 56607</strain>
    </source>
</reference>
<dbReference type="SUPFAM" id="SSF56112">
    <property type="entry name" value="Protein kinase-like (PK-like)"/>
    <property type="match status" value="1"/>
</dbReference>
<feature type="domain" description="Aminoglycoside phosphotransferase" evidence="1">
    <location>
        <begin position="13"/>
        <end position="256"/>
    </location>
</feature>
<sequence>MNDVTSLVAAYGLEPLNMDRISENVFRIHTHHGTFALKKSKYDTQQNREWERIVHWLDHHSFSIAPPITKTRNGQSFVSTNGALYYMTPWVEHTRDNYPSHDIESFYYSVGNLHKQTKNYHSVPDIWHSYRGRREASEQIHERLLARIESFERRHFTSPFGLAVCSQYRDLHYSLEMMKDFSNELPEQSTKEQKIPIVVCHGNLRNSHIIQYYGQSYFINWERMHTGLPHHDLQRFFMHDFRYHDSPVDDYMNKFHIYERIYGFTNEERLQLAINLVDTEHYLKRIERLMANERISELEKVQRLATSHRRVIYSRVAAEALFDTFTSQQLAEEEKEMDET</sequence>
<dbReference type="RefSeq" id="WP_386057800.1">
    <property type="nucleotide sequence ID" value="NZ_JBHTKL010000001.1"/>
</dbReference>
<dbReference type="Gene3D" id="3.30.200.20">
    <property type="entry name" value="Phosphorylase Kinase, domain 1"/>
    <property type="match status" value="1"/>
</dbReference>
<dbReference type="InterPro" id="IPR011009">
    <property type="entry name" value="Kinase-like_dom_sf"/>
</dbReference>
<dbReference type="Pfam" id="PF01636">
    <property type="entry name" value="APH"/>
    <property type="match status" value="1"/>
</dbReference>
<evidence type="ECO:0000259" key="1">
    <source>
        <dbReference type="Pfam" id="PF01636"/>
    </source>
</evidence>
<organism evidence="2 3">
    <name type="scientific">Thalassobacillus hwangdonensis</name>
    <dbReference type="NCBI Taxonomy" id="546108"/>
    <lineage>
        <taxon>Bacteria</taxon>
        <taxon>Bacillati</taxon>
        <taxon>Bacillota</taxon>
        <taxon>Bacilli</taxon>
        <taxon>Bacillales</taxon>
        <taxon>Bacillaceae</taxon>
        <taxon>Thalassobacillus</taxon>
    </lineage>
</organism>
<dbReference type="Proteomes" id="UP001596990">
    <property type="component" value="Unassembled WGS sequence"/>
</dbReference>
<evidence type="ECO:0000313" key="3">
    <source>
        <dbReference type="Proteomes" id="UP001596990"/>
    </source>
</evidence>
<gene>
    <name evidence="2" type="ORF">ACFQ2J_06925</name>
</gene>
<dbReference type="InterPro" id="IPR047175">
    <property type="entry name" value="CotS-like"/>
</dbReference>
<protein>
    <submittedName>
        <fullName evidence="2">Phosphotransferase</fullName>
    </submittedName>
</protein>
<keyword evidence="3" id="KW-1185">Reference proteome</keyword>
<comment type="caution">
    <text evidence="2">The sequence shown here is derived from an EMBL/GenBank/DDBJ whole genome shotgun (WGS) entry which is preliminary data.</text>
</comment>
<dbReference type="Gene3D" id="3.90.1200.10">
    <property type="match status" value="1"/>
</dbReference>
<accession>A0ABW3KYH8</accession>
<name>A0ABW3KYH8_9BACI</name>
<evidence type="ECO:0000313" key="2">
    <source>
        <dbReference type="EMBL" id="MFD1018929.1"/>
    </source>
</evidence>
<dbReference type="PANTHER" id="PTHR39179">
    <property type="entry name" value="SPORE COAT PROTEIN I"/>
    <property type="match status" value="1"/>
</dbReference>
<dbReference type="PANTHER" id="PTHR39179:SF3">
    <property type="entry name" value="COTS-RELATED PROTEIN"/>
    <property type="match status" value="1"/>
</dbReference>
<dbReference type="InterPro" id="IPR002575">
    <property type="entry name" value="Aminoglycoside_PTrfase"/>
</dbReference>